<comment type="similarity">
    <text evidence="1 11 12">Belongs to the universal ribosomal protein uL1 family.</text>
</comment>
<comment type="subunit">
    <text evidence="2 11">Part of the 50S ribosomal subunit.</text>
</comment>
<dbReference type="InterPro" id="IPR023669">
    <property type="entry name" value="Ribosomal_uL1_arc"/>
</dbReference>
<keyword evidence="4 11" id="KW-0820">tRNA-binding</keyword>
<dbReference type="InterPro" id="IPR023673">
    <property type="entry name" value="Ribosomal_uL1_CS"/>
</dbReference>
<dbReference type="InterPro" id="IPR016095">
    <property type="entry name" value="Ribosomal_uL1_3-a/b-sand"/>
</dbReference>
<comment type="caution">
    <text evidence="13">The sequence shown here is derived from an EMBL/GenBank/DDBJ whole genome shotgun (WGS) entry which is preliminary data.</text>
</comment>
<accession>A0A7C1T2F3</accession>
<evidence type="ECO:0000256" key="2">
    <source>
        <dbReference type="ARBA" id="ARBA00011838"/>
    </source>
</evidence>
<keyword evidence="3 11" id="KW-0678">Repressor</keyword>
<keyword evidence="9 11" id="KW-0687">Ribonucleoprotein</keyword>
<dbReference type="InterPro" id="IPR023674">
    <property type="entry name" value="Ribosomal_uL1-like"/>
</dbReference>
<organism evidence="13">
    <name type="scientific">Thermofilum pendens</name>
    <dbReference type="NCBI Taxonomy" id="2269"/>
    <lineage>
        <taxon>Archaea</taxon>
        <taxon>Thermoproteota</taxon>
        <taxon>Thermoprotei</taxon>
        <taxon>Thermofilales</taxon>
        <taxon>Thermofilaceae</taxon>
        <taxon>Thermofilum</taxon>
    </lineage>
</organism>
<evidence type="ECO:0000256" key="1">
    <source>
        <dbReference type="ARBA" id="ARBA00010531"/>
    </source>
</evidence>
<evidence type="ECO:0000256" key="10">
    <source>
        <dbReference type="ARBA" id="ARBA00045545"/>
    </source>
</evidence>
<dbReference type="GO" id="GO:0000049">
    <property type="term" value="F:tRNA binding"/>
    <property type="evidence" value="ECO:0007669"/>
    <property type="project" value="UniProtKB-KW"/>
</dbReference>
<keyword evidence="7 11" id="KW-0694">RNA-binding</keyword>
<evidence type="ECO:0000256" key="8">
    <source>
        <dbReference type="ARBA" id="ARBA00022980"/>
    </source>
</evidence>
<reference evidence="13" key="1">
    <citation type="journal article" date="2020" name="mSystems">
        <title>Genome- and Community-Level Interaction Insights into Carbon Utilization and Element Cycling Functions of Hydrothermarchaeota in Hydrothermal Sediment.</title>
        <authorList>
            <person name="Zhou Z."/>
            <person name="Liu Y."/>
            <person name="Xu W."/>
            <person name="Pan J."/>
            <person name="Luo Z.H."/>
            <person name="Li M."/>
        </authorList>
    </citation>
    <scope>NUCLEOTIDE SEQUENCE [LARGE SCALE GENOMIC DNA]</scope>
    <source>
        <strain evidence="13">SpSt-25</strain>
    </source>
</reference>
<dbReference type="InterPro" id="IPR002143">
    <property type="entry name" value="Ribosomal_uL1"/>
</dbReference>
<evidence type="ECO:0000256" key="4">
    <source>
        <dbReference type="ARBA" id="ARBA00022555"/>
    </source>
</evidence>
<keyword evidence="8 11" id="KW-0689">Ribosomal protein</keyword>
<evidence type="ECO:0000256" key="3">
    <source>
        <dbReference type="ARBA" id="ARBA00022491"/>
    </source>
</evidence>
<dbReference type="PANTHER" id="PTHR36427:SF3">
    <property type="entry name" value="LARGE RIBOSOMAL SUBUNIT PROTEIN UL1M"/>
    <property type="match status" value="1"/>
</dbReference>
<dbReference type="HAMAP" id="MF_01318_A">
    <property type="entry name" value="Ribosomal_uL1_A"/>
    <property type="match status" value="1"/>
</dbReference>
<dbReference type="SUPFAM" id="SSF56808">
    <property type="entry name" value="Ribosomal protein L1"/>
    <property type="match status" value="1"/>
</dbReference>
<comment type="function">
    <text evidence="10">Probably involved in E site tRNA release. Binds directly to 23S rRNA.</text>
</comment>
<proteinExistence type="inferred from homology"/>
<dbReference type="Gene3D" id="3.30.190.20">
    <property type="match status" value="1"/>
</dbReference>
<dbReference type="PANTHER" id="PTHR36427">
    <property type="entry name" value="54S RIBOSOMAL PROTEIN L1, MITOCHONDRIAL"/>
    <property type="match status" value="1"/>
</dbReference>
<evidence type="ECO:0000256" key="12">
    <source>
        <dbReference type="RuleBase" id="RU000659"/>
    </source>
</evidence>
<keyword evidence="6 11" id="KW-0810">Translation regulation</keyword>
<dbReference type="AlphaFoldDB" id="A0A7C1T2F3"/>
<evidence type="ECO:0000256" key="9">
    <source>
        <dbReference type="ARBA" id="ARBA00023274"/>
    </source>
</evidence>
<gene>
    <name evidence="11" type="primary">rpl1</name>
    <name evidence="13" type="ORF">ENP77_02150</name>
</gene>
<dbReference type="GO" id="GO:0006412">
    <property type="term" value="P:translation"/>
    <property type="evidence" value="ECO:0007669"/>
    <property type="project" value="UniProtKB-UniRule"/>
</dbReference>
<dbReference type="GO" id="GO:0003735">
    <property type="term" value="F:structural constituent of ribosome"/>
    <property type="evidence" value="ECO:0007669"/>
    <property type="project" value="InterPro"/>
</dbReference>
<comment type="function">
    <text evidence="11">Protein L1 is also a translational repressor protein, it controls the translation of its operon by binding to its mRNA.</text>
</comment>
<dbReference type="GO" id="GO:0015934">
    <property type="term" value="C:large ribosomal subunit"/>
    <property type="evidence" value="ECO:0007669"/>
    <property type="project" value="InterPro"/>
</dbReference>
<evidence type="ECO:0000256" key="6">
    <source>
        <dbReference type="ARBA" id="ARBA00022845"/>
    </source>
</evidence>
<evidence type="ECO:0000256" key="5">
    <source>
        <dbReference type="ARBA" id="ARBA00022730"/>
    </source>
</evidence>
<sequence>MQALFPLQELRSALEKAVKQARKRRFKQSVEMIVVLQDVDMKKPENRINIAAALPRPPPSKPSRVAVIATGDLALKAREAGADLVLDRDSLEKLASDKRGARKLAKSYDFFLAQPDLMVVVGRVLGRYLGPRGKMPQPVPPNVPIAPLIERLKRSIRLRSRDQPQIACVIGTEDQPIEHLLENAQAVLEEILKKFPPHNIRRIYFKLTMGEPVALMRRVAER</sequence>
<dbReference type="FunFam" id="3.40.50.790:FF:000005">
    <property type="entry name" value="50S ribosomal protein L1"/>
    <property type="match status" value="1"/>
</dbReference>
<dbReference type="EMBL" id="DSKP01000076">
    <property type="protein sequence ID" value="HEB48581.1"/>
    <property type="molecule type" value="Genomic_DNA"/>
</dbReference>
<dbReference type="Pfam" id="PF00687">
    <property type="entry name" value="Ribosomal_L1"/>
    <property type="match status" value="1"/>
</dbReference>
<keyword evidence="5 11" id="KW-0699">rRNA-binding</keyword>
<name>A0A7C1T2F3_THEPE</name>
<dbReference type="CDD" id="cd00403">
    <property type="entry name" value="Ribosomal_L1"/>
    <property type="match status" value="1"/>
</dbReference>
<dbReference type="Gene3D" id="3.40.50.790">
    <property type="match status" value="1"/>
</dbReference>
<dbReference type="PIRSF" id="PIRSF002155">
    <property type="entry name" value="Ribosomal_L1"/>
    <property type="match status" value="1"/>
</dbReference>
<evidence type="ECO:0000256" key="7">
    <source>
        <dbReference type="ARBA" id="ARBA00022884"/>
    </source>
</evidence>
<protein>
    <recommendedName>
        <fullName evidence="11">Large ribosomal subunit protein uL1</fullName>
    </recommendedName>
</protein>
<dbReference type="GO" id="GO:0019843">
    <property type="term" value="F:rRNA binding"/>
    <property type="evidence" value="ECO:0007669"/>
    <property type="project" value="UniProtKB-UniRule"/>
</dbReference>
<comment type="function">
    <text evidence="11">Binds directly to 23S rRNA. Probably involved in E site tRNA release.</text>
</comment>
<evidence type="ECO:0000256" key="11">
    <source>
        <dbReference type="HAMAP-Rule" id="MF_01318"/>
    </source>
</evidence>
<evidence type="ECO:0000313" key="13">
    <source>
        <dbReference type="EMBL" id="HEB48581.1"/>
    </source>
</evidence>
<dbReference type="InterPro" id="IPR028364">
    <property type="entry name" value="Ribosomal_uL1/biogenesis"/>
</dbReference>
<dbReference type="NCBIfam" id="NF003244">
    <property type="entry name" value="PRK04203.1"/>
    <property type="match status" value="1"/>
</dbReference>
<dbReference type="GO" id="GO:0006417">
    <property type="term" value="P:regulation of translation"/>
    <property type="evidence" value="ECO:0007669"/>
    <property type="project" value="UniProtKB-KW"/>
</dbReference>
<dbReference type="PROSITE" id="PS01199">
    <property type="entry name" value="RIBOSOMAL_L1"/>
    <property type="match status" value="1"/>
</dbReference>